<name>A0A7Z7JD08_9BURK</name>
<evidence type="ECO:0000313" key="1">
    <source>
        <dbReference type="EMBL" id="SPC18894.1"/>
    </source>
</evidence>
<gene>
    <name evidence="1" type="ORF">CBM2594_A80333</name>
</gene>
<protein>
    <submittedName>
        <fullName evidence="1">Uncharacterized protein</fullName>
    </submittedName>
</protein>
<dbReference type="AlphaFoldDB" id="A0A7Z7JD08"/>
<reference evidence="1" key="1">
    <citation type="submission" date="2018-01" db="EMBL/GenBank/DDBJ databases">
        <authorList>
            <person name="Clerissi C."/>
        </authorList>
    </citation>
    <scope>NUCLEOTIDE SEQUENCE [LARGE SCALE GENOMIC DNA]</scope>
    <source>
        <strain evidence="1">Cupriavidus taiwanensis STM 6021</strain>
    </source>
</reference>
<dbReference type="EMBL" id="OGUU01000012">
    <property type="protein sequence ID" value="SPC18894.1"/>
    <property type="molecule type" value="Genomic_DNA"/>
</dbReference>
<sequence>MGGHWLVSQYCKQRFSDKSEK</sequence>
<dbReference type="Proteomes" id="UP000257139">
    <property type="component" value="Chromosome CBM2594_a"/>
</dbReference>
<accession>A0A7Z7JD08</accession>
<organism evidence="1">
    <name type="scientific">Cupriavidus taiwanensis</name>
    <dbReference type="NCBI Taxonomy" id="164546"/>
    <lineage>
        <taxon>Bacteria</taxon>
        <taxon>Pseudomonadati</taxon>
        <taxon>Pseudomonadota</taxon>
        <taxon>Betaproteobacteria</taxon>
        <taxon>Burkholderiales</taxon>
        <taxon>Burkholderiaceae</taxon>
        <taxon>Cupriavidus</taxon>
    </lineage>
</organism>
<comment type="caution">
    <text evidence="1">The sequence shown here is derived from an EMBL/GenBank/DDBJ whole genome shotgun (WGS) entry which is preliminary data.</text>
</comment>
<proteinExistence type="predicted"/>